<dbReference type="Pfam" id="PF07927">
    <property type="entry name" value="HicA_toxin"/>
    <property type="match status" value="1"/>
</dbReference>
<evidence type="ECO:0000313" key="8">
    <source>
        <dbReference type="EMBL" id="PIV64715.1"/>
    </source>
</evidence>
<evidence type="ECO:0000256" key="5">
    <source>
        <dbReference type="ARBA" id="ARBA00022801"/>
    </source>
</evidence>
<evidence type="ECO:0000313" key="9">
    <source>
        <dbReference type="Proteomes" id="UP000228886"/>
    </source>
</evidence>
<keyword evidence="2" id="KW-1277">Toxin-antitoxin system</keyword>
<proteinExistence type="inferred from homology"/>
<organism evidence="8 9">
    <name type="scientific">bacterium (Candidatus Ratteibacteria) CG01_land_8_20_14_3_00_40_19</name>
    <dbReference type="NCBI Taxonomy" id="2014290"/>
    <lineage>
        <taxon>Bacteria</taxon>
        <taxon>Candidatus Ratteibacteria</taxon>
    </lineage>
</organism>
<evidence type="ECO:0000256" key="2">
    <source>
        <dbReference type="ARBA" id="ARBA00022649"/>
    </source>
</evidence>
<gene>
    <name evidence="8" type="ORF">COS11_00735</name>
</gene>
<dbReference type="EMBL" id="PETL01000041">
    <property type="protein sequence ID" value="PIV64715.1"/>
    <property type="molecule type" value="Genomic_DNA"/>
</dbReference>
<dbReference type="AlphaFoldDB" id="A0A2M7EAK5"/>
<keyword evidence="3" id="KW-0540">Nuclease</keyword>
<evidence type="ECO:0000256" key="4">
    <source>
        <dbReference type="ARBA" id="ARBA00022759"/>
    </source>
</evidence>
<name>A0A2M7EAK5_9BACT</name>
<dbReference type="InterPro" id="IPR038570">
    <property type="entry name" value="HicA_sf"/>
</dbReference>
<dbReference type="Proteomes" id="UP000228886">
    <property type="component" value="Unassembled WGS sequence"/>
</dbReference>
<keyword evidence="4" id="KW-0255">Endonuclease</keyword>
<reference evidence="9" key="1">
    <citation type="submission" date="2017-09" db="EMBL/GenBank/DDBJ databases">
        <title>Depth-based differentiation of microbial function through sediment-hosted aquifers and enrichment of novel symbionts in the deep terrestrial subsurface.</title>
        <authorList>
            <person name="Probst A.J."/>
            <person name="Ladd B."/>
            <person name="Jarett J.K."/>
            <person name="Geller-Mcgrath D.E."/>
            <person name="Sieber C.M.K."/>
            <person name="Emerson J.B."/>
            <person name="Anantharaman K."/>
            <person name="Thomas B.C."/>
            <person name="Malmstrom R."/>
            <person name="Stieglmeier M."/>
            <person name="Klingl A."/>
            <person name="Woyke T."/>
            <person name="Ryan C.M."/>
            <person name="Banfield J.F."/>
        </authorList>
    </citation>
    <scope>NUCLEOTIDE SEQUENCE [LARGE SCALE GENOMIC DNA]</scope>
</reference>
<comment type="caution">
    <text evidence="8">The sequence shown here is derived from an EMBL/GenBank/DDBJ whole genome shotgun (WGS) entry which is preliminary data.</text>
</comment>
<keyword evidence="7" id="KW-0346">Stress response</keyword>
<dbReference type="SUPFAM" id="SSF54786">
    <property type="entry name" value="YcfA/nrd intein domain"/>
    <property type="match status" value="1"/>
</dbReference>
<keyword evidence="6" id="KW-0694">RNA-binding</keyword>
<protein>
    <recommendedName>
        <fullName evidence="10">Type II toxin-antitoxin system HicA family toxin</fullName>
    </recommendedName>
</protein>
<dbReference type="Gene3D" id="3.30.920.30">
    <property type="entry name" value="Hypothetical protein"/>
    <property type="match status" value="1"/>
</dbReference>
<sequence>MAVYSFDQFRKVLTHLNFQKVRSRKHETWRKILENRDILRVRISHRHKRTIPKWLFYKMLQQAGIDEVTFRTILKKKRKEC</sequence>
<accession>A0A2M7EAK5</accession>
<evidence type="ECO:0000256" key="1">
    <source>
        <dbReference type="ARBA" id="ARBA00006620"/>
    </source>
</evidence>
<dbReference type="GO" id="GO:0016787">
    <property type="term" value="F:hydrolase activity"/>
    <property type="evidence" value="ECO:0007669"/>
    <property type="project" value="UniProtKB-KW"/>
</dbReference>
<dbReference type="GO" id="GO:0004519">
    <property type="term" value="F:endonuclease activity"/>
    <property type="evidence" value="ECO:0007669"/>
    <property type="project" value="UniProtKB-KW"/>
</dbReference>
<evidence type="ECO:0000256" key="3">
    <source>
        <dbReference type="ARBA" id="ARBA00022722"/>
    </source>
</evidence>
<evidence type="ECO:0000256" key="7">
    <source>
        <dbReference type="ARBA" id="ARBA00023016"/>
    </source>
</evidence>
<evidence type="ECO:0008006" key="10">
    <source>
        <dbReference type="Google" id="ProtNLM"/>
    </source>
</evidence>
<dbReference type="InterPro" id="IPR012933">
    <property type="entry name" value="HicA_mRNA_interferase"/>
</dbReference>
<dbReference type="GO" id="GO:0003729">
    <property type="term" value="F:mRNA binding"/>
    <property type="evidence" value="ECO:0007669"/>
    <property type="project" value="InterPro"/>
</dbReference>
<evidence type="ECO:0000256" key="6">
    <source>
        <dbReference type="ARBA" id="ARBA00022884"/>
    </source>
</evidence>
<keyword evidence="5" id="KW-0378">Hydrolase</keyword>
<comment type="similarity">
    <text evidence="1">Belongs to the HicA mRNA interferase family.</text>
</comment>